<dbReference type="AlphaFoldDB" id="A0A4S2KP61"/>
<sequence length="335" mass="38190">MPLGKSRRYSDGTRCREIINGNSNHHAVIMQANQTPVSITVTAKKKAFKTTGKHRDVKRRPTAAVSIELTSVRAVTSAGVDTATLCPLDVNSNVNISPTYATTRTRERSGRSIYPESWCAHKPSRLDNFELFRRDNFSITAELLASAESRRETVEICSRVVNSKKPLMLKLTNNFRVRHEEAAANFGWCMGKSQGRSMLDKNSRSQKRGELANGELINKRHCRQRERKRKRGTDNYSRIERLASCVIEYITPSVHYTMYACTSREIPLNPKPRDCLFSPPTKTCRATREGRRYYRTSAYCARNYSMQIALFPPHRITTDCNVFRRGIYAALPNNT</sequence>
<gene>
    <name evidence="2" type="ORF">DBV15_11045</name>
</gene>
<feature type="compositionally biased region" description="Basic residues" evidence="1">
    <location>
        <begin position="219"/>
        <end position="231"/>
    </location>
</feature>
<evidence type="ECO:0000313" key="2">
    <source>
        <dbReference type="EMBL" id="TGZ51186.1"/>
    </source>
</evidence>
<dbReference type="EMBL" id="QBLH01001755">
    <property type="protein sequence ID" value="TGZ51186.1"/>
    <property type="molecule type" value="Genomic_DNA"/>
</dbReference>
<reference evidence="2 3" key="1">
    <citation type="journal article" date="2019" name="Philos. Trans. R. Soc. Lond., B, Biol. Sci.">
        <title>Ant behaviour and brain gene expression of defending hosts depend on the ecological success of the intruding social parasite.</title>
        <authorList>
            <person name="Kaur R."/>
            <person name="Stoldt M."/>
            <person name="Jongepier E."/>
            <person name="Feldmeyer B."/>
            <person name="Menzel F."/>
            <person name="Bornberg-Bauer E."/>
            <person name="Foitzik S."/>
        </authorList>
    </citation>
    <scope>NUCLEOTIDE SEQUENCE [LARGE SCALE GENOMIC DNA]</scope>
    <source>
        <tissue evidence="2">Whole body</tissue>
    </source>
</reference>
<protein>
    <submittedName>
        <fullName evidence="2">Uncharacterized protein</fullName>
    </submittedName>
</protein>
<feature type="region of interest" description="Disordered" evidence="1">
    <location>
        <begin position="196"/>
        <end position="233"/>
    </location>
</feature>
<proteinExistence type="predicted"/>
<accession>A0A4S2KP61</accession>
<evidence type="ECO:0000313" key="3">
    <source>
        <dbReference type="Proteomes" id="UP000310200"/>
    </source>
</evidence>
<comment type="caution">
    <text evidence="2">The sequence shown here is derived from an EMBL/GenBank/DDBJ whole genome shotgun (WGS) entry which is preliminary data.</text>
</comment>
<dbReference type="Proteomes" id="UP000310200">
    <property type="component" value="Unassembled WGS sequence"/>
</dbReference>
<name>A0A4S2KP61_9HYME</name>
<keyword evidence="3" id="KW-1185">Reference proteome</keyword>
<feature type="compositionally biased region" description="Basic and acidic residues" evidence="1">
    <location>
        <begin position="198"/>
        <end position="210"/>
    </location>
</feature>
<evidence type="ECO:0000256" key="1">
    <source>
        <dbReference type="SAM" id="MobiDB-lite"/>
    </source>
</evidence>
<organism evidence="2 3">
    <name type="scientific">Temnothorax longispinosus</name>
    <dbReference type="NCBI Taxonomy" id="300112"/>
    <lineage>
        <taxon>Eukaryota</taxon>
        <taxon>Metazoa</taxon>
        <taxon>Ecdysozoa</taxon>
        <taxon>Arthropoda</taxon>
        <taxon>Hexapoda</taxon>
        <taxon>Insecta</taxon>
        <taxon>Pterygota</taxon>
        <taxon>Neoptera</taxon>
        <taxon>Endopterygota</taxon>
        <taxon>Hymenoptera</taxon>
        <taxon>Apocrita</taxon>
        <taxon>Aculeata</taxon>
        <taxon>Formicoidea</taxon>
        <taxon>Formicidae</taxon>
        <taxon>Myrmicinae</taxon>
        <taxon>Temnothorax</taxon>
    </lineage>
</organism>